<evidence type="ECO:0000256" key="4">
    <source>
        <dbReference type="ARBA" id="ARBA00022801"/>
    </source>
</evidence>
<evidence type="ECO:0000256" key="6">
    <source>
        <dbReference type="ARBA" id="ARBA00023125"/>
    </source>
</evidence>
<dbReference type="PATRIC" id="fig|1341157.4.peg.1207"/>
<accession>W7UGE0</accession>
<dbReference type="InterPro" id="IPR036590">
    <property type="entry name" value="SRAP-like"/>
</dbReference>
<dbReference type="GO" id="GO:0003697">
    <property type="term" value="F:single-stranded DNA binding"/>
    <property type="evidence" value="ECO:0007669"/>
    <property type="project" value="InterPro"/>
</dbReference>
<comment type="caution">
    <text evidence="9">The sequence shown here is derived from an EMBL/GenBank/DDBJ whole genome shotgun (WGS) entry which is preliminary data.</text>
</comment>
<keyword evidence="5" id="KW-0190">Covalent protein-DNA linkage</keyword>
<dbReference type="PANTHER" id="PTHR13604">
    <property type="entry name" value="DC12-RELATED"/>
    <property type="match status" value="1"/>
</dbReference>
<dbReference type="GO" id="GO:0106300">
    <property type="term" value="P:protein-DNA covalent cross-linking repair"/>
    <property type="evidence" value="ECO:0007669"/>
    <property type="project" value="InterPro"/>
</dbReference>
<dbReference type="eggNOG" id="COG2135">
    <property type="taxonomic scope" value="Bacteria"/>
</dbReference>
<dbReference type="AlphaFoldDB" id="W7UGE0"/>
<name>W7UGE0_RUMFL</name>
<sequence length="210" mass="24524">MCTRFYVEPAYYAPIITRAQKLKLADDMMRHLGKPLTMSGEMRPTDVTAVLAPNKEGRVAVFPMIWGFSHEATDAPIVNCRLETASQKEMWKDSWFRRRCVIPCSWYFEWEHFRSPDGKRSKVGDKYLIQPKDSHTTMLAGLYRFEERNGLQVPVFSVLTRYAIGELREIHDRMPMILQREDVESWIKPNGNPQEVSRRALTEMCFEKTG</sequence>
<dbReference type="GO" id="GO:0008233">
    <property type="term" value="F:peptidase activity"/>
    <property type="evidence" value="ECO:0007669"/>
    <property type="project" value="UniProtKB-KW"/>
</dbReference>
<evidence type="ECO:0000256" key="3">
    <source>
        <dbReference type="ARBA" id="ARBA00022763"/>
    </source>
</evidence>
<comment type="similarity">
    <text evidence="1 8">Belongs to the SOS response-associated peptidase family.</text>
</comment>
<dbReference type="Proteomes" id="UP000019365">
    <property type="component" value="Unassembled WGS sequence"/>
</dbReference>
<dbReference type="OrthoDB" id="9782620at2"/>
<keyword evidence="10" id="KW-1185">Reference proteome</keyword>
<keyword evidence="4 8" id="KW-0378">Hydrolase</keyword>
<evidence type="ECO:0000256" key="2">
    <source>
        <dbReference type="ARBA" id="ARBA00022670"/>
    </source>
</evidence>
<dbReference type="GO" id="GO:0006508">
    <property type="term" value="P:proteolysis"/>
    <property type="evidence" value="ECO:0007669"/>
    <property type="project" value="UniProtKB-KW"/>
</dbReference>
<dbReference type="InterPro" id="IPR003738">
    <property type="entry name" value="SRAP"/>
</dbReference>
<protein>
    <recommendedName>
        <fullName evidence="8">Abasic site processing protein</fullName>
        <ecNumber evidence="8">3.4.-.-</ecNumber>
    </recommendedName>
</protein>
<evidence type="ECO:0000256" key="1">
    <source>
        <dbReference type="ARBA" id="ARBA00008136"/>
    </source>
</evidence>
<evidence type="ECO:0000313" key="9">
    <source>
        <dbReference type="EMBL" id="EWM54221.1"/>
    </source>
</evidence>
<keyword evidence="7" id="KW-0456">Lyase</keyword>
<dbReference type="Gene3D" id="3.90.1680.10">
    <property type="entry name" value="SOS response associated peptidase-like"/>
    <property type="match status" value="1"/>
</dbReference>
<dbReference type="GO" id="GO:0016829">
    <property type="term" value="F:lyase activity"/>
    <property type="evidence" value="ECO:0007669"/>
    <property type="project" value="UniProtKB-KW"/>
</dbReference>
<keyword evidence="3" id="KW-0227">DNA damage</keyword>
<dbReference type="EMBL" id="ATAX01000017">
    <property type="protein sequence ID" value="EWM54221.1"/>
    <property type="molecule type" value="Genomic_DNA"/>
</dbReference>
<evidence type="ECO:0000256" key="8">
    <source>
        <dbReference type="RuleBase" id="RU364100"/>
    </source>
</evidence>
<evidence type="ECO:0000313" key="10">
    <source>
        <dbReference type="Proteomes" id="UP000019365"/>
    </source>
</evidence>
<dbReference type="PANTHER" id="PTHR13604:SF0">
    <property type="entry name" value="ABASIC SITE PROCESSING PROTEIN HMCES"/>
    <property type="match status" value="1"/>
</dbReference>
<evidence type="ECO:0000256" key="5">
    <source>
        <dbReference type="ARBA" id="ARBA00023124"/>
    </source>
</evidence>
<organism evidence="9 10">
    <name type="scientific">Ruminococcus flavefaciens 007c</name>
    <dbReference type="NCBI Taxonomy" id="1341157"/>
    <lineage>
        <taxon>Bacteria</taxon>
        <taxon>Bacillati</taxon>
        <taxon>Bacillota</taxon>
        <taxon>Clostridia</taxon>
        <taxon>Eubacteriales</taxon>
        <taxon>Oscillospiraceae</taxon>
        <taxon>Ruminococcus</taxon>
    </lineage>
</organism>
<dbReference type="RefSeq" id="WP_051456553.1">
    <property type="nucleotide sequence ID" value="NZ_ATAX01000017.1"/>
</dbReference>
<reference evidence="9 10" key="1">
    <citation type="journal article" date="2014" name="PLoS ONE">
        <title>Rumen cellulosomics: divergent fiber-degrading strategies revealed by comparative genome-wide analysis of six ruminococcal strains.</title>
        <authorList>
            <person name="Dassa B."/>
            <person name="Borovok I."/>
            <person name="Ruimy-Israeli V."/>
            <person name="Lamed R."/>
            <person name="Flint H.J."/>
            <person name="Duncan S.H."/>
            <person name="Henrissat B."/>
            <person name="Coutinho P."/>
            <person name="Morrison M."/>
            <person name="Mosoni P."/>
            <person name="Yeoman C.J."/>
            <person name="White B.A."/>
            <person name="Bayer E.A."/>
        </authorList>
    </citation>
    <scope>NUCLEOTIDE SEQUENCE [LARGE SCALE GENOMIC DNA]</scope>
    <source>
        <strain evidence="9 10">007c</strain>
    </source>
</reference>
<dbReference type="EC" id="3.4.-.-" evidence="8"/>
<dbReference type="Pfam" id="PF02586">
    <property type="entry name" value="SRAP"/>
    <property type="match status" value="1"/>
</dbReference>
<evidence type="ECO:0000256" key="7">
    <source>
        <dbReference type="ARBA" id="ARBA00023239"/>
    </source>
</evidence>
<keyword evidence="6" id="KW-0238">DNA-binding</keyword>
<proteinExistence type="inferred from homology"/>
<dbReference type="SUPFAM" id="SSF143081">
    <property type="entry name" value="BB1717-like"/>
    <property type="match status" value="1"/>
</dbReference>
<keyword evidence="2 8" id="KW-0645">Protease</keyword>
<gene>
    <name evidence="9" type="ORF">RF007C_02850</name>
</gene>